<dbReference type="Proteomes" id="UP001396334">
    <property type="component" value="Unassembled WGS sequence"/>
</dbReference>
<protein>
    <submittedName>
        <fullName evidence="1">Uncharacterized protein</fullName>
    </submittedName>
</protein>
<evidence type="ECO:0000313" key="1">
    <source>
        <dbReference type="EMBL" id="KAK9017565.1"/>
    </source>
</evidence>
<sequence>MVCIPNFFPSFKVFRASLVSISHLPLGQSHIRNDPQNMKLRLFDFVIAMSPFSKVLDPEKLIKNHIFLGVVLLILDYHRRFKHLISFSSGYLAYAYPHIFFNITHGHVAHFNRIRPRQIYIRLHV</sequence>
<keyword evidence="2" id="KW-1185">Reference proteome</keyword>
<evidence type="ECO:0000313" key="2">
    <source>
        <dbReference type="Proteomes" id="UP001396334"/>
    </source>
</evidence>
<comment type="caution">
    <text evidence="1">The sequence shown here is derived from an EMBL/GenBank/DDBJ whole genome shotgun (WGS) entry which is preliminary data.</text>
</comment>
<gene>
    <name evidence="1" type="ORF">V6N11_080043</name>
</gene>
<accession>A0ABR2RX36</accession>
<reference evidence="1 2" key="1">
    <citation type="journal article" date="2024" name="G3 (Bethesda)">
        <title>Genome assembly of Hibiscus sabdariffa L. provides insights into metabolisms of medicinal natural products.</title>
        <authorList>
            <person name="Kim T."/>
        </authorList>
    </citation>
    <scope>NUCLEOTIDE SEQUENCE [LARGE SCALE GENOMIC DNA]</scope>
    <source>
        <strain evidence="1">TK-2024</strain>
        <tissue evidence="1">Old leaves</tissue>
    </source>
</reference>
<name>A0ABR2RX36_9ROSI</name>
<organism evidence="1 2">
    <name type="scientific">Hibiscus sabdariffa</name>
    <name type="common">roselle</name>
    <dbReference type="NCBI Taxonomy" id="183260"/>
    <lineage>
        <taxon>Eukaryota</taxon>
        <taxon>Viridiplantae</taxon>
        <taxon>Streptophyta</taxon>
        <taxon>Embryophyta</taxon>
        <taxon>Tracheophyta</taxon>
        <taxon>Spermatophyta</taxon>
        <taxon>Magnoliopsida</taxon>
        <taxon>eudicotyledons</taxon>
        <taxon>Gunneridae</taxon>
        <taxon>Pentapetalae</taxon>
        <taxon>rosids</taxon>
        <taxon>malvids</taxon>
        <taxon>Malvales</taxon>
        <taxon>Malvaceae</taxon>
        <taxon>Malvoideae</taxon>
        <taxon>Hibiscus</taxon>
    </lineage>
</organism>
<dbReference type="EMBL" id="JBBPBN010000020">
    <property type="protein sequence ID" value="KAK9017565.1"/>
    <property type="molecule type" value="Genomic_DNA"/>
</dbReference>
<proteinExistence type="predicted"/>